<keyword evidence="1" id="KW-0812">Transmembrane</keyword>
<dbReference type="Proteomes" id="UP000663870">
    <property type="component" value="Unassembled WGS sequence"/>
</dbReference>
<sequence length="139" mass="16283">MTAVLVLLFLIFIFNTIYAELYPIVLFNHTNLENNICYMTNIENKTNHWCELVTSEFILPTIKTCVTINESLSNLDDQTIINEWIDRSIAITNCSYYLLSSMTISQKRILTIVQSILLFILFLPFIFELSLTIIQYCFY</sequence>
<proteinExistence type="predicted"/>
<dbReference type="AlphaFoldDB" id="A0A813S8Y7"/>
<gene>
    <name evidence="4" type="ORF">JXQ802_LOCUS3774</name>
    <name evidence="3" type="ORF">PYM288_LOCUS216</name>
</gene>
<accession>A0A813S8Y7</accession>
<evidence type="ECO:0000313" key="3">
    <source>
        <dbReference type="EMBL" id="CAF0721407.1"/>
    </source>
</evidence>
<keyword evidence="1" id="KW-0472">Membrane</keyword>
<name>A0A813S8Y7_9BILA</name>
<dbReference type="Proteomes" id="UP000663854">
    <property type="component" value="Unassembled WGS sequence"/>
</dbReference>
<dbReference type="EMBL" id="CAJNOH010000001">
    <property type="protein sequence ID" value="CAF0721407.1"/>
    <property type="molecule type" value="Genomic_DNA"/>
</dbReference>
<evidence type="ECO:0000313" key="4">
    <source>
        <dbReference type="EMBL" id="CAF0791869.1"/>
    </source>
</evidence>
<feature type="transmembrane region" description="Helical" evidence="1">
    <location>
        <begin position="116"/>
        <end position="138"/>
    </location>
</feature>
<organism evidence="4 5">
    <name type="scientific">Rotaria sordida</name>
    <dbReference type="NCBI Taxonomy" id="392033"/>
    <lineage>
        <taxon>Eukaryota</taxon>
        <taxon>Metazoa</taxon>
        <taxon>Spiralia</taxon>
        <taxon>Gnathifera</taxon>
        <taxon>Rotifera</taxon>
        <taxon>Eurotatoria</taxon>
        <taxon>Bdelloidea</taxon>
        <taxon>Philodinida</taxon>
        <taxon>Philodinidae</taxon>
        <taxon>Rotaria</taxon>
    </lineage>
</organism>
<feature type="signal peptide" evidence="2">
    <location>
        <begin position="1"/>
        <end position="19"/>
    </location>
</feature>
<comment type="caution">
    <text evidence="4">The sequence shown here is derived from an EMBL/GenBank/DDBJ whole genome shotgun (WGS) entry which is preliminary data.</text>
</comment>
<keyword evidence="5" id="KW-1185">Reference proteome</keyword>
<evidence type="ECO:0000256" key="1">
    <source>
        <dbReference type="SAM" id="Phobius"/>
    </source>
</evidence>
<reference evidence="4" key="1">
    <citation type="submission" date="2021-02" db="EMBL/GenBank/DDBJ databases">
        <authorList>
            <person name="Nowell W R."/>
        </authorList>
    </citation>
    <scope>NUCLEOTIDE SEQUENCE</scope>
</reference>
<dbReference type="EMBL" id="CAJNOL010000051">
    <property type="protein sequence ID" value="CAF0791869.1"/>
    <property type="molecule type" value="Genomic_DNA"/>
</dbReference>
<keyword evidence="1" id="KW-1133">Transmembrane helix</keyword>
<evidence type="ECO:0000256" key="2">
    <source>
        <dbReference type="SAM" id="SignalP"/>
    </source>
</evidence>
<keyword evidence="2" id="KW-0732">Signal</keyword>
<evidence type="ECO:0000313" key="5">
    <source>
        <dbReference type="Proteomes" id="UP000663870"/>
    </source>
</evidence>
<feature type="chain" id="PRO_5035597837" evidence="2">
    <location>
        <begin position="20"/>
        <end position="139"/>
    </location>
</feature>
<protein>
    <submittedName>
        <fullName evidence="4">Uncharacterized protein</fullName>
    </submittedName>
</protein>